<feature type="region of interest" description="Disordered" evidence="1">
    <location>
        <begin position="146"/>
        <end position="165"/>
    </location>
</feature>
<feature type="transmembrane region" description="Helical" evidence="2">
    <location>
        <begin position="171"/>
        <end position="193"/>
    </location>
</feature>
<dbReference type="AlphaFoldDB" id="A0A2C5WNW2"/>
<feature type="chain" id="PRO_5013287828" description="DUF7707 domain-containing protein" evidence="3">
    <location>
        <begin position="17"/>
        <end position="194"/>
    </location>
</feature>
<dbReference type="PANTHER" id="PTHR38118:SF2">
    <property type="entry name" value="CDP-ALCOHOL PHOSPHATIDYLTRANSFERASE PROTEIN"/>
    <property type="match status" value="1"/>
</dbReference>
<keyword evidence="3" id="KW-0732">Signal</keyword>
<keyword evidence="2" id="KW-1133">Transmembrane helix</keyword>
<accession>A0A2C5WNW2</accession>
<dbReference type="Pfam" id="PF24808">
    <property type="entry name" value="DUF7707"/>
    <property type="match status" value="1"/>
</dbReference>
<dbReference type="InterPro" id="IPR056124">
    <property type="entry name" value="DUF7707"/>
</dbReference>
<evidence type="ECO:0000313" key="5">
    <source>
        <dbReference type="EMBL" id="PHH50328.1"/>
    </source>
</evidence>
<keyword evidence="2" id="KW-0812">Transmembrane</keyword>
<dbReference type="OrthoDB" id="2121879at2759"/>
<keyword evidence="2" id="KW-0472">Membrane</keyword>
<reference evidence="5 6" key="1">
    <citation type="journal article" date="2013" name="Fungal Biol.">
        <title>Analysis of microsatellite markers in the genome of the plant pathogen Ceratocystis fimbriata.</title>
        <authorList>
            <person name="Simpson M.C."/>
            <person name="Wilken P.M."/>
            <person name="Coetzee M.P."/>
            <person name="Wingfield M.J."/>
            <person name="Wingfield B.D."/>
        </authorList>
    </citation>
    <scope>NUCLEOTIDE SEQUENCE [LARGE SCALE GENOMIC DNA]</scope>
    <source>
        <strain evidence="5 6">CBS 114723</strain>
    </source>
</reference>
<name>A0A2C5WNW2_9PEZI</name>
<proteinExistence type="predicted"/>
<sequence>MRACTVLAAFAVGAHAVVNLTYGNTTVNIGSIDASEKSAYCRGQRNTCDQLCSDGTDTNTCDTSTLDYTCTCSDGEAPSNLSSFSTSMDAYLCEAAYSQCISASTGDATAQKACKTNIEDKCGKKDVSEAASSSSTTSATTLSTATATGTASGSTGTGSITTTAPTTTTTVASGASAAVVGAGAFAAAILAAIL</sequence>
<evidence type="ECO:0000256" key="3">
    <source>
        <dbReference type="SAM" id="SignalP"/>
    </source>
</evidence>
<organism evidence="5 6">
    <name type="scientific">Ceratocystis fimbriata CBS 114723</name>
    <dbReference type="NCBI Taxonomy" id="1035309"/>
    <lineage>
        <taxon>Eukaryota</taxon>
        <taxon>Fungi</taxon>
        <taxon>Dikarya</taxon>
        <taxon>Ascomycota</taxon>
        <taxon>Pezizomycotina</taxon>
        <taxon>Sordariomycetes</taxon>
        <taxon>Hypocreomycetidae</taxon>
        <taxon>Microascales</taxon>
        <taxon>Ceratocystidaceae</taxon>
        <taxon>Ceratocystis</taxon>
    </lineage>
</organism>
<evidence type="ECO:0000259" key="4">
    <source>
        <dbReference type="Pfam" id="PF24808"/>
    </source>
</evidence>
<feature type="signal peptide" evidence="3">
    <location>
        <begin position="1"/>
        <end position="16"/>
    </location>
</feature>
<protein>
    <recommendedName>
        <fullName evidence="4">DUF7707 domain-containing protein</fullName>
    </recommendedName>
</protein>
<evidence type="ECO:0000256" key="2">
    <source>
        <dbReference type="SAM" id="Phobius"/>
    </source>
</evidence>
<evidence type="ECO:0000313" key="6">
    <source>
        <dbReference type="Proteomes" id="UP000222788"/>
    </source>
</evidence>
<feature type="domain" description="DUF7707" evidence="4">
    <location>
        <begin position="26"/>
        <end position="126"/>
    </location>
</feature>
<comment type="caution">
    <text evidence="5">The sequence shown here is derived from an EMBL/GenBank/DDBJ whole genome shotgun (WGS) entry which is preliminary data.</text>
</comment>
<reference evidence="5 6" key="2">
    <citation type="journal article" date="2013" name="IMA Fungus">
        <title>IMA Genome-F 1: Ceratocystis fimbriata: Draft nuclear genome sequence for the plant pathogen, Ceratocystis fimbriata.</title>
        <authorList>
            <person name="Wilken P.M."/>
            <person name="Steenkamp E.T."/>
            <person name="Wingfield M.J."/>
            <person name="de Beer Z.W."/>
            <person name="Wingfield B.D."/>
        </authorList>
    </citation>
    <scope>NUCLEOTIDE SEQUENCE [LARGE SCALE GENOMIC DNA]</scope>
    <source>
        <strain evidence="5 6">CBS 114723</strain>
    </source>
</reference>
<dbReference type="EMBL" id="APWK03000134">
    <property type="protein sequence ID" value="PHH50328.1"/>
    <property type="molecule type" value="Genomic_DNA"/>
</dbReference>
<gene>
    <name evidence="5" type="ORF">CFIMG_004004RA</name>
</gene>
<evidence type="ECO:0000256" key="1">
    <source>
        <dbReference type="SAM" id="MobiDB-lite"/>
    </source>
</evidence>
<keyword evidence="6" id="KW-1185">Reference proteome</keyword>
<dbReference type="PANTHER" id="PTHR38118">
    <property type="entry name" value="ANCHORED CELL WALL PROTEIN 11-RELATED"/>
    <property type="match status" value="1"/>
</dbReference>
<dbReference type="Proteomes" id="UP000222788">
    <property type="component" value="Unassembled WGS sequence"/>
</dbReference>